<proteinExistence type="predicted"/>
<name>A0AA34XNP3_9VIBR</name>
<dbReference type="Proteomes" id="UP000194136">
    <property type="component" value="Chromosome 1"/>
</dbReference>
<dbReference type="EMBL" id="CP017916">
    <property type="protein sequence ID" value="ARP38389.1"/>
    <property type="molecule type" value="Genomic_DNA"/>
</dbReference>
<keyword evidence="2" id="KW-1185">Reference proteome</keyword>
<dbReference type="AlphaFoldDB" id="A0AA34XNP3"/>
<protein>
    <submittedName>
        <fullName evidence="1">Uncharacterized protein</fullName>
    </submittedName>
</protein>
<dbReference type="KEGG" id="vsy:K08M4_16340"/>
<sequence length="74" mass="8029">MDDMPGVYGSHAHPITSVSYQAIQTTPQDNDVVVTLTSANPSYAKALGNVLANHSTMKTGQNVEHFLQQIISMR</sequence>
<evidence type="ECO:0000313" key="1">
    <source>
        <dbReference type="EMBL" id="ARP38389.1"/>
    </source>
</evidence>
<gene>
    <name evidence="1" type="ORF">K08M4_16340</name>
</gene>
<reference evidence="1 2" key="1">
    <citation type="submission" date="2016-10" db="EMBL/GenBank/DDBJ databases">
        <title>The High Quality Genome of Vibrio splendidus K08M4.</title>
        <authorList>
            <person name="Wendling C."/>
            <person name="Chibani C.M."/>
            <person name="Hertel R."/>
            <person name="Sproer C."/>
            <person name="Bunk B."/>
            <person name="Overmann J."/>
            <person name="Roth O."/>
            <person name="Liesegang H."/>
        </authorList>
    </citation>
    <scope>NUCLEOTIDE SEQUENCE [LARGE SCALE GENOMIC DNA]</scope>
    <source>
        <strain evidence="1 2">K08M4</strain>
    </source>
</reference>
<organism evidence="1 2">
    <name type="scientific">Vibrio syngnathi</name>
    <dbReference type="NCBI Taxonomy" id="3034029"/>
    <lineage>
        <taxon>Bacteria</taxon>
        <taxon>Pseudomonadati</taxon>
        <taxon>Pseudomonadota</taxon>
        <taxon>Gammaproteobacteria</taxon>
        <taxon>Vibrionales</taxon>
        <taxon>Vibrionaceae</taxon>
        <taxon>Vibrio</taxon>
    </lineage>
</organism>
<evidence type="ECO:0000313" key="2">
    <source>
        <dbReference type="Proteomes" id="UP000194136"/>
    </source>
</evidence>
<accession>A0AA34XNP3</accession>